<accession>A0AAE0XN12</accession>
<evidence type="ECO:0000313" key="6">
    <source>
        <dbReference type="Proteomes" id="UP001283361"/>
    </source>
</evidence>
<protein>
    <submittedName>
        <fullName evidence="5">Uncharacterized protein</fullName>
    </submittedName>
</protein>
<evidence type="ECO:0000313" key="5">
    <source>
        <dbReference type="EMBL" id="KAK3697443.1"/>
    </source>
</evidence>
<keyword evidence="6" id="KW-1185">Reference proteome</keyword>
<keyword evidence="1" id="KW-0677">Repeat</keyword>
<feature type="region of interest" description="Disordered" evidence="4">
    <location>
        <begin position="25"/>
        <end position="66"/>
    </location>
</feature>
<dbReference type="EMBL" id="JAWDGP010008010">
    <property type="protein sequence ID" value="KAK3697443.1"/>
    <property type="molecule type" value="Genomic_DNA"/>
</dbReference>
<dbReference type="PROSITE" id="PS50297">
    <property type="entry name" value="ANK_REP_REGION"/>
    <property type="match status" value="5"/>
</dbReference>
<gene>
    <name evidence="5" type="ORF">RRG08_031207</name>
</gene>
<evidence type="ECO:0000256" key="2">
    <source>
        <dbReference type="ARBA" id="ARBA00023043"/>
    </source>
</evidence>
<organism evidence="5 6">
    <name type="scientific">Elysia crispata</name>
    <name type="common">lettuce slug</name>
    <dbReference type="NCBI Taxonomy" id="231223"/>
    <lineage>
        <taxon>Eukaryota</taxon>
        <taxon>Metazoa</taxon>
        <taxon>Spiralia</taxon>
        <taxon>Lophotrochozoa</taxon>
        <taxon>Mollusca</taxon>
        <taxon>Gastropoda</taxon>
        <taxon>Heterobranchia</taxon>
        <taxon>Euthyneura</taxon>
        <taxon>Panpulmonata</taxon>
        <taxon>Sacoglossa</taxon>
        <taxon>Placobranchoidea</taxon>
        <taxon>Plakobranchidae</taxon>
        <taxon>Elysia</taxon>
    </lineage>
</organism>
<name>A0AAE0XN12_9GAST</name>
<feature type="repeat" description="ANK" evidence="3">
    <location>
        <begin position="665"/>
        <end position="697"/>
    </location>
</feature>
<evidence type="ECO:0000256" key="4">
    <source>
        <dbReference type="SAM" id="MobiDB-lite"/>
    </source>
</evidence>
<feature type="repeat" description="ANK" evidence="3">
    <location>
        <begin position="509"/>
        <end position="541"/>
    </location>
</feature>
<feature type="repeat" description="ANK" evidence="3">
    <location>
        <begin position="697"/>
        <end position="729"/>
    </location>
</feature>
<feature type="repeat" description="ANK" evidence="3">
    <location>
        <begin position="476"/>
        <end position="508"/>
    </location>
</feature>
<dbReference type="AlphaFoldDB" id="A0AAE0XN12"/>
<dbReference type="PANTHER" id="PTHR24198">
    <property type="entry name" value="ANKYRIN REPEAT AND PROTEIN KINASE DOMAIN-CONTAINING PROTEIN"/>
    <property type="match status" value="1"/>
</dbReference>
<proteinExistence type="predicted"/>
<dbReference type="SMART" id="SM00248">
    <property type="entry name" value="ANK"/>
    <property type="match status" value="14"/>
</dbReference>
<comment type="caution">
    <text evidence="5">The sequence shown here is derived from an EMBL/GenBank/DDBJ whole genome shotgun (WGS) entry which is preliminary data.</text>
</comment>
<keyword evidence="2 3" id="KW-0040">ANK repeat</keyword>
<feature type="repeat" description="ANK" evidence="3">
    <location>
        <begin position="271"/>
        <end position="303"/>
    </location>
</feature>
<feature type="region of interest" description="Disordered" evidence="4">
    <location>
        <begin position="110"/>
        <end position="130"/>
    </location>
</feature>
<dbReference type="PROSITE" id="PS50088">
    <property type="entry name" value="ANK_REPEAT"/>
    <property type="match status" value="5"/>
</dbReference>
<dbReference type="Pfam" id="PF12796">
    <property type="entry name" value="Ank_2"/>
    <property type="match status" value="4"/>
</dbReference>
<sequence length="765" mass="86085">MPHPTTVARRNMKANDPDRYQEYLSKRREAQQRYRDVEKKKWEEETHTKAQMEERERKIKEKRARERERYRCKKAEENCQTRRSSTIQAPGPLAKKLRDMSPGELRHYKANQRKRQRDNLSVQKKNAIKKRRREQYRKRRDAEVLAFNSSSEGCTPSSSRLSVRQSLYNLNYKGKQANMKTRGVFKRTMASDNEGRETVGKKTLIEDSTRLTEVISSNDILAVEEILERKDVKLSSLTLNAAFLSAVENGRRRIVQLLLNHGVCVDETDTIGCSALLAAVKHGFLDIVKMLVKKGAPVNSKDSDGKTALMIAVEKSCCSALVSYLLDECRTNVYLQDNAGKTVLMLAVEQWDYETVRKLITSHNCSESVRDKKGHTALSLAQRNGFIGLLKLLRQSNCREVSPINLAVESNDVNLVRQLLKISPSCLKAGTCEDSPLTTAMHGLDLEWDGKIHCSSEIMELLLQRGVALDNHHWCCDYTALMFAARAGSETVVQLLIRYGADLNKSRLNGQNALTMAAYKGNAKVVEILIKAGADLYVKDKRGEDVLSFAVMSGDKECIVTVLKHWRRLKRCDIESLEDSKVLHVLLDVKDKWRQLLKEPQVTQILCKAIKAKSYQFVTALIDYGANINGWCFSSCPLFLALDDTSLLCLILEKGAKVNNRETSTSFTALMKAAIDGNKEIVEILLKHNADMYAESNGSTALTLASSHNKTEVVDALLDHGMNVNHVTQTNKTALSCAVIAKNISLKEMLIKRGATCIAYHKISA</sequence>
<dbReference type="InterPro" id="IPR036770">
    <property type="entry name" value="Ankyrin_rpt-contain_sf"/>
</dbReference>
<reference evidence="5" key="1">
    <citation type="journal article" date="2023" name="G3 (Bethesda)">
        <title>A reference genome for the long-term kleptoplast-retaining sea slug Elysia crispata morphotype clarki.</title>
        <authorList>
            <person name="Eastman K.E."/>
            <person name="Pendleton A.L."/>
            <person name="Shaikh M.A."/>
            <person name="Suttiyut T."/>
            <person name="Ogas R."/>
            <person name="Tomko P."/>
            <person name="Gavelis G."/>
            <person name="Widhalm J.R."/>
            <person name="Wisecaver J.H."/>
        </authorList>
    </citation>
    <scope>NUCLEOTIDE SEQUENCE</scope>
    <source>
        <strain evidence="5">ECLA1</strain>
    </source>
</reference>
<evidence type="ECO:0000256" key="1">
    <source>
        <dbReference type="ARBA" id="ARBA00022737"/>
    </source>
</evidence>
<dbReference type="Proteomes" id="UP001283361">
    <property type="component" value="Unassembled WGS sequence"/>
</dbReference>
<dbReference type="Gene3D" id="1.25.40.20">
    <property type="entry name" value="Ankyrin repeat-containing domain"/>
    <property type="match status" value="4"/>
</dbReference>
<dbReference type="PANTHER" id="PTHR24198:SF165">
    <property type="entry name" value="ANKYRIN REPEAT-CONTAINING PROTEIN-RELATED"/>
    <property type="match status" value="1"/>
</dbReference>
<dbReference type="InterPro" id="IPR002110">
    <property type="entry name" value="Ankyrin_rpt"/>
</dbReference>
<evidence type="ECO:0000256" key="3">
    <source>
        <dbReference type="PROSITE-ProRule" id="PRU00023"/>
    </source>
</evidence>
<dbReference type="SUPFAM" id="SSF48403">
    <property type="entry name" value="Ankyrin repeat"/>
    <property type="match status" value="2"/>
</dbReference>